<dbReference type="EMBL" id="BARW01041830">
    <property type="protein sequence ID" value="GAJ18358.1"/>
    <property type="molecule type" value="Genomic_DNA"/>
</dbReference>
<dbReference type="InterPro" id="IPR011010">
    <property type="entry name" value="DNA_brk_join_enz"/>
</dbReference>
<evidence type="ECO:0000256" key="1">
    <source>
        <dbReference type="ARBA" id="ARBA00023172"/>
    </source>
</evidence>
<feature type="non-terminal residue" evidence="3">
    <location>
        <position position="1"/>
    </location>
</feature>
<dbReference type="InterPro" id="IPR013762">
    <property type="entry name" value="Integrase-like_cat_sf"/>
</dbReference>
<evidence type="ECO:0000313" key="3">
    <source>
        <dbReference type="EMBL" id="GAJ18358.1"/>
    </source>
</evidence>
<dbReference type="GO" id="GO:0015074">
    <property type="term" value="P:DNA integration"/>
    <property type="evidence" value="ECO:0007669"/>
    <property type="project" value="InterPro"/>
</dbReference>
<dbReference type="PROSITE" id="PS51898">
    <property type="entry name" value="TYR_RECOMBINASE"/>
    <property type="match status" value="1"/>
</dbReference>
<reference evidence="3" key="1">
    <citation type="journal article" date="2014" name="Front. Microbiol.">
        <title>High frequency of phylogenetically diverse reductive dehalogenase-homologous genes in deep subseafloor sedimentary metagenomes.</title>
        <authorList>
            <person name="Kawai M."/>
            <person name="Futagami T."/>
            <person name="Toyoda A."/>
            <person name="Takaki Y."/>
            <person name="Nishi S."/>
            <person name="Hori S."/>
            <person name="Arai W."/>
            <person name="Tsubouchi T."/>
            <person name="Morono Y."/>
            <person name="Uchiyama I."/>
            <person name="Ito T."/>
            <person name="Fujiyama A."/>
            <person name="Inagaki F."/>
            <person name="Takami H."/>
        </authorList>
    </citation>
    <scope>NUCLEOTIDE SEQUENCE</scope>
    <source>
        <strain evidence="3">Expedition CK06-06</strain>
    </source>
</reference>
<gene>
    <name evidence="3" type="ORF">S12H4_62390</name>
</gene>
<proteinExistence type="predicted"/>
<keyword evidence="1" id="KW-0233">DNA recombination</keyword>
<dbReference type="GO" id="GO:0006310">
    <property type="term" value="P:DNA recombination"/>
    <property type="evidence" value="ECO:0007669"/>
    <property type="project" value="UniProtKB-KW"/>
</dbReference>
<name>X1ULL2_9ZZZZ</name>
<dbReference type="Gene3D" id="1.10.443.10">
    <property type="entry name" value="Intergrase catalytic core"/>
    <property type="match status" value="1"/>
</dbReference>
<dbReference type="AlphaFoldDB" id="X1ULL2"/>
<dbReference type="InterPro" id="IPR002104">
    <property type="entry name" value="Integrase_catalytic"/>
</dbReference>
<evidence type="ECO:0000259" key="2">
    <source>
        <dbReference type="PROSITE" id="PS51898"/>
    </source>
</evidence>
<sequence>RRRLLPVDITQNIKSFSHSKKHKKEGLTDQEIEKLTFALKELPNSLHNTRIKAIIGLLALQGLRQVEITRLDVKDIDLIRKTAL</sequence>
<protein>
    <recommendedName>
        <fullName evidence="2">Tyr recombinase domain-containing protein</fullName>
    </recommendedName>
</protein>
<accession>X1ULL2</accession>
<dbReference type="GO" id="GO:0003677">
    <property type="term" value="F:DNA binding"/>
    <property type="evidence" value="ECO:0007669"/>
    <property type="project" value="InterPro"/>
</dbReference>
<comment type="caution">
    <text evidence="3">The sequence shown here is derived from an EMBL/GenBank/DDBJ whole genome shotgun (WGS) entry which is preliminary data.</text>
</comment>
<feature type="non-terminal residue" evidence="3">
    <location>
        <position position="84"/>
    </location>
</feature>
<organism evidence="3">
    <name type="scientific">marine sediment metagenome</name>
    <dbReference type="NCBI Taxonomy" id="412755"/>
    <lineage>
        <taxon>unclassified sequences</taxon>
        <taxon>metagenomes</taxon>
        <taxon>ecological metagenomes</taxon>
    </lineage>
</organism>
<feature type="domain" description="Tyr recombinase" evidence="2">
    <location>
        <begin position="22"/>
        <end position="84"/>
    </location>
</feature>
<dbReference type="SUPFAM" id="SSF56349">
    <property type="entry name" value="DNA breaking-rejoining enzymes"/>
    <property type="match status" value="1"/>
</dbReference>